<organism evidence="1 2">
    <name type="scientific">Aspergillus novoparasiticus</name>
    <dbReference type="NCBI Taxonomy" id="986946"/>
    <lineage>
        <taxon>Eukaryota</taxon>
        <taxon>Fungi</taxon>
        <taxon>Dikarya</taxon>
        <taxon>Ascomycota</taxon>
        <taxon>Pezizomycotina</taxon>
        <taxon>Eurotiomycetes</taxon>
        <taxon>Eurotiomycetidae</taxon>
        <taxon>Eurotiales</taxon>
        <taxon>Aspergillaceae</taxon>
        <taxon>Aspergillus</taxon>
        <taxon>Aspergillus subgen. Circumdati</taxon>
    </lineage>
</organism>
<dbReference type="Proteomes" id="UP000326799">
    <property type="component" value="Unassembled WGS sequence"/>
</dbReference>
<reference evidence="1 2" key="1">
    <citation type="submission" date="2019-04" db="EMBL/GenBank/DDBJ databases">
        <title>Fungal friends and foes A comparative genomics study of 23 Aspergillus species from section Flavi.</title>
        <authorList>
            <consortium name="DOE Joint Genome Institute"/>
            <person name="Kjaerbolling I."/>
            <person name="Vesth T.C."/>
            <person name="Frisvad J.C."/>
            <person name="Nybo J.L."/>
            <person name="Theobald S."/>
            <person name="Kildgaard S."/>
            <person name="Petersen T.I."/>
            <person name="Kuo A."/>
            <person name="Sato A."/>
            <person name="Lyhne E.K."/>
            <person name="Kogle M.E."/>
            <person name="Wiebenga A."/>
            <person name="Kun R.S."/>
            <person name="Lubbers R.J."/>
            <person name="Makela M.R."/>
            <person name="Barry K."/>
            <person name="Chovatia M."/>
            <person name="Clum A."/>
            <person name="Daum C."/>
            <person name="Haridas S."/>
            <person name="He G."/>
            <person name="LaButti K."/>
            <person name="Lipzen A."/>
            <person name="Mondo S."/>
            <person name="Pangilinan J."/>
            <person name="Riley R."/>
            <person name="Salamov A."/>
            <person name="Simmons B.A."/>
            <person name="Magnuson J.K."/>
            <person name="Henrissat B."/>
            <person name="Mortensen U.H."/>
            <person name="Larsen T.O."/>
            <person name="De vries R.P."/>
            <person name="Grigoriev I.V."/>
            <person name="Machida M."/>
            <person name="Baker S.E."/>
            <person name="Andersen M.R."/>
        </authorList>
    </citation>
    <scope>NUCLEOTIDE SEQUENCE [LARGE SCALE GENOMIC DNA]</scope>
    <source>
        <strain evidence="1 2">CBS 126849</strain>
    </source>
</reference>
<dbReference type="AlphaFoldDB" id="A0A5N6EN76"/>
<proteinExistence type="predicted"/>
<evidence type="ECO:0000313" key="1">
    <source>
        <dbReference type="EMBL" id="KAB8218343.1"/>
    </source>
</evidence>
<name>A0A5N6EN76_9EURO</name>
<protein>
    <submittedName>
        <fullName evidence="1">Uncharacterized protein</fullName>
    </submittedName>
</protein>
<dbReference type="EMBL" id="ML733451">
    <property type="protein sequence ID" value="KAB8218343.1"/>
    <property type="molecule type" value="Genomic_DNA"/>
</dbReference>
<accession>A0A5N6EN76</accession>
<sequence length="544" mass="60454">MSTSSSVASARLKVYQGWVQTWLRTSRSKDFLKELPPFDINTIAHLLQDSNLQLLLDPSLLLQVVVSFQQRSKNGQVTLGGTLPPSSEETNLLSETYDPRVQCACSGVLPTPSMQDASLVAPEICRSIERMRSAQNDVIQRHQEWNGHGLFTVEKLQDAVEELIFCNFDVDETLTICSGSSIGSIPPIKAPDRRPSARCDSDADIYNKLFPTNEEIKLCADAKYFHAMACGGSLVEEGLLRAIADAGNDVLIGDYCEAATKGTLHLLQQTGAAAVAFLKVCNLAGVVSDWQLDVLVAAHIHFRVLGYYRNHAVPQLPGGLYGSRMTDITTHRHIDIANTVGVVAASLATGQQLNEAEYMQLSYGTTLINDLVDFRSDTMRKQRENPVIRGIRGSACEYIHQQMLDCLIHVRKLIESKQLLAMVTMAFCNWCVMASHHKLYELFHGVVESPTLKPCEYHGLEDQYELLLGALRPYGSLGSAGPNLGMKRKDLDQLYSGYRQSPKAHRAWLADMVRILMRPTAFRRIVDVVHYPWVGDIGDVEYCP</sequence>
<evidence type="ECO:0000313" key="2">
    <source>
        <dbReference type="Proteomes" id="UP000326799"/>
    </source>
</evidence>
<gene>
    <name evidence="1" type="ORF">BDV33DRAFT_205546</name>
</gene>
<keyword evidence="2" id="KW-1185">Reference proteome</keyword>